<organism evidence="1 2">
    <name type="scientific">Lolium multiflorum</name>
    <name type="common">Italian ryegrass</name>
    <name type="synonym">Lolium perenne subsp. multiflorum</name>
    <dbReference type="NCBI Taxonomy" id="4521"/>
    <lineage>
        <taxon>Eukaryota</taxon>
        <taxon>Viridiplantae</taxon>
        <taxon>Streptophyta</taxon>
        <taxon>Embryophyta</taxon>
        <taxon>Tracheophyta</taxon>
        <taxon>Spermatophyta</taxon>
        <taxon>Magnoliopsida</taxon>
        <taxon>Liliopsida</taxon>
        <taxon>Poales</taxon>
        <taxon>Poaceae</taxon>
        <taxon>BOP clade</taxon>
        <taxon>Pooideae</taxon>
        <taxon>Poodae</taxon>
        <taxon>Poeae</taxon>
        <taxon>Poeae Chloroplast Group 2 (Poeae type)</taxon>
        <taxon>Loliodinae</taxon>
        <taxon>Loliinae</taxon>
        <taxon>Lolium</taxon>
    </lineage>
</organism>
<proteinExistence type="predicted"/>
<dbReference type="PANTHER" id="PTHR47150:SF5">
    <property type="entry name" value="OS07G0546750 PROTEIN"/>
    <property type="match status" value="1"/>
</dbReference>
<protein>
    <recommendedName>
        <fullName evidence="3">DDE Tnp4 domain-containing protein</fullName>
    </recommendedName>
</protein>
<evidence type="ECO:0000313" key="1">
    <source>
        <dbReference type="EMBL" id="KAK1615146.1"/>
    </source>
</evidence>
<gene>
    <name evidence="1" type="ORF">QYE76_020663</name>
</gene>
<name>A0AAD8R6V7_LOLMU</name>
<keyword evidence="2" id="KW-1185">Reference proteome</keyword>
<sequence length="269" mass="30340">MRSTAALQGAVAQFLLQAELIEDGDDNGGHGWAWGGPDRQRWVSLVMTSIKESLPARGGDGHGVVLAGMRAGEDEDELVLDILTKGYVDCLVGCSWVLAWAELVDSCWASCWAAAYNKGYYLADGIYPKWATFVKTISSPVLPKEQEFVKEQEGCRKDVERAFGILHQRFAVVRFPALTWSKDQMWEVMNYCVCLHNMIIENEQKYSVPLSEQAEPYDREGPFAQPNHQVPASWAAFIAMRQEIRDSTMRQHLQDDLVEHIWTLQGNTN</sequence>
<evidence type="ECO:0008006" key="3">
    <source>
        <dbReference type="Google" id="ProtNLM"/>
    </source>
</evidence>
<dbReference type="InterPro" id="IPR006912">
    <property type="entry name" value="Harbinger_derived_prot"/>
</dbReference>
<dbReference type="PANTHER" id="PTHR47150">
    <property type="entry name" value="OS12G0169200 PROTEIN"/>
    <property type="match status" value="1"/>
</dbReference>
<evidence type="ECO:0000313" key="2">
    <source>
        <dbReference type="Proteomes" id="UP001231189"/>
    </source>
</evidence>
<reference evidence="1" key="1">
    <citation type="submission" date="2023-07" db="EMBL/GenBank/DDBJ databases">
        <title>A chromosome-level genome assembly of Lolium multiflorum.</title>
        <authorList>
            <person name="Chen Y."/>
            <person name="Copetti D."/>
            <person name="Kolliker R."/>
            <person name="Studer B."/>
        </authorList>
    </citation>
    <scope>NUCLEOTIDE SEQUENCE</scope>
    <source>
        <strain evidence="1">02402/16</strain>
        <tissue evidence="1">Leaf</tissue>
    </source>
</reference>
<dbReference type="AlphaFoldDB" id="A0AAD8R6V7"/>
<dbReference type="Pfam" id="PF04827">
    <property type="entry name" value="Plant_tran"/>
    <property type="match status" value="1"/>
</dbReference>
<dbReference type="EMBL" id="JAUUTY010000006">
    <property type="protein sequence ID" value="KAK1615146.1"/>
    <property type="molecule type" value="Genomic_DNA"/>
</dbReference>
<comment type="caution">
    <text evidence="1">The sequence shown here is derived from an EMBL/GenBank/DDBJ whole genome shotgun (WGS) entry which is preliminary data.</text>
</comment>
<accession>A0AAD8R6V7</accession>
<dbReference type="Proteomes" id="UP001231189">
    <property type="component" value="Unassembled WGS sequence"/>
</dbReference>